<dbReference type="InterPro" id="IPR036661">
    <property type="entry name" value="Luciferase-like_sf"/>
</dbReference>
<dbReference type="GO" id="GO:0016705">
    <property type="term" value="F:oxidoreductase activity, acting on paired donors, with incorporation or reduction of molecular oxygen"/>
    <property type="evidence" value="ECO:0007669"/>
    <property type="project" value="InterPro"/>
</dbReference>
<dbReference type="AlphaFoldDB" id="A0A4Q7VYL8"/>
<evidence type="ECO:0000313" key="2">
    <source>
        <dbReference type="EMBL" id="RZU01872.1"/>
    </source>
</evidence>
<dbReference type="InterPro" id="IPR011251">
    <property type="entry name" value="Luciferase-like_dom"/>
</dbReference>
<name>A0A4Q7VYL8_9ACTN</name>
<protein>
    <submittedName>
        <fullName evidence="2">F420-dependent oxidoreductase</fullName>
    </submittedName>
</protein>
<evidence type="ECO:0000313" key="3">
    <source>
        <dbReference type="Proteomes" id="UP000292027"/>
    </source>
</evidence>
<dbReference type="Proteomes" id="UP000292027">
    <property type="component" value="Unassembled WGS sequence"/>
</dbReference>
<accession>A0A4Q7VYL8</accession>
<comment type="caution">
    <text evidence="2">The sequence shown here is derived from an EMBL/GenBank/DDBJ whole genome shotgun (WGS) entry which is preliminary data.</text>
</comment>
<gene>
    <name evidence="2" type="ORF">EV645_7976</name>
</gene>
<dbReference type="EMBL" id="SHKR01000018">
    <property type="protein sequence ID" value="RZU01872.1"/>
    <property type="molecule type" value="Genomic_DNA"/>
</dbReference>
<dbReference type="InterPro" id="IPR019921">
    <property type="entry name" value="Lucif-like_OxRdtase_Rv2161c"/>
</dbReference>
<dbReference type="PANTHER" id="PTHR30011">
    <property type="entry name" value="ALKANESULFONATE MONOOXYGENASE-RELATED"/>
    <property type="match status" value="1"/>
</dbReference>
<dbReference type="PANTHER" id="PTHR30011:SF32">
    <property type="entry name" value="CONSERVED PROTEIN"/>
    <property type="match status" value="1"/>
</dbReference>
<dbReference type="OrthoDB" id="3206024at2"/>
<feature type="domain" description="Luciferase-like" evidence="1">
    <location>
        <begin position="19"/>
        <end position="238"/>
    </location>
</feature>
<dbReference type="NCBIfam" id="TIGR03619">
    <property type="entry name" value="F420_Rv2161c"/>
    <property type="match status" value="1"/>
</dbReference>
<dbReference type="SUPFAM" id="SSF51679">
    <property type="entry name" value="Bacterial luciferase-like"/>
    <property type="match status" value="1"/>
</dbReference>
<proteinExistence type="predicted"/>
<sequence length="311" mass="33575">MALKLGTLLPQNWNYTPGTDLISAAKAAEEIGYDSVWVYERVLYAQDQTGIHRLTEYGDGSWPELYRQVMDPLVALSMVAAVTSRVEVGTAIVVPPLHMPFRLARSFASIAAASGGRVVAGLGSGWSYDEFSATAPRPIAERGAALDEFLDMAAAMWAPDPVSFENERYTVYPAEVGPKPAEPIPVFLGGPSRRARNRVVRRASGWMPSLLPPADVTSKYREVLKMAEEYGRDPDELSCRCLVGLGPIAEVPAAGRPPYTGSIDQVLDDLAELAAGGVDEVILTLPFVANGIDELNELAAEFHARFRAAGL</sequence>
<reference evidence="2 3" key="1">
    <citation type="journal article" date="2015" name="Stand. Genomic Sci.">
        <title>Genomic Encyclopedia of Bacterial and Archaeal Type Strains, Phase III: the genomes of soil and plant-associated and newly described type strains.</title>
        <authorList>
            <person name="Whitman W.B."/>
            <person name="Woyke T."/>
            <person name="Klenk H.P."/>
            <person name="Zhou Y."/>
            <person name="Lilburn T.G."/>
            <person name="Beck B.J."/>
            <person name="De Vos P."/>
            <person name="Vandamme P."/>
            <person name="Eisen J.A."/>
            <person name="Garrity G."/>
            <person name="Hugenholtz P."/>
            <person name="Kyrpides N.C."/>
        </authorList>
    </citation>
    <scope>NUCLEOTIDE SEQUENCE [LARGE SCALE GENOMIC DNA]</scope>
    <source>
        <strain evidence="2 3">VKM Ac-2540</strain>
    </source>
</reference>
<dbReference type="Pfam" id="PF00296">
    <property type="entry name" value="Bac_luciferase"/>
    <property type="match status" value="1"/>
</dbReference>
<dbReference type="InterPro" id="IPR051260">
    <property type="entry name" value="Diverse_substr_monoxygenases"/>
</dbReference>
<dbReference type="Gene3D" id="3.20.20.30">
    <property type="entry name" value="Luciferase-like domain"/>
    <property type="match status" value="1"/>
</dbReference>
<evidence type="ECO:0000259" key="1">
    <source>
        <dbReference type="Pfam" id="PF00296"/>
    </source>
</evidence>
<organism evidence="2 3">
    <name type="scientific">Kribbella rubisoli</name>
    <dbReference type="NCBI Taxonomy" id="3075929"/>
    <lineage>
        <taxon>Bacteria</taxon>
        <taxon>Bacillati</taxon>
        <taxon>Actinomycetota</taxon>
        <taxon>Actinomycetes</taxon>
        <taxon>Propionibacteriales</taxon>
        <taxon>Kribbellaceae</taxon>
        <taxon>Kribbella</taxon>
    </lineage>
</organism>
<dbReference type="RefSeq" id="WP_130449988.1">
    <property type="nucleotide sequence ID" value="NZ_SHKR01000018.1"/>
</dbReference>
<keyword evidence="3" id="KW-1185">Reference proteome</keyword>